<evidence type="ECO:0000256" key="7">
    <source>
        <dbReference type="ARBA" id="ARBA00022777"/>
    </source>
</evidence>
<keyword evidence="8" id="KW-0067">ATP-binding</keyword>
<evidence type="ECO:0000256" key="9">
    <source>
        <dbReference type="ARBA" id="ARBA00022909"/>
    </source>
</evidence>
<dbReference type="EC" id="2.7.6.3" evidence="3"/>
<dbReference type="Gene3D" id="3.30.70.560">
    <property type="entry name" value="7,8-Dihydro-6-hydroxymethylpterin-pyrophosphokinase HPPK"/>
    <property type="match status" value="1"/>
</dbReference>
<protein>
    <recommendedName>
        <fullName evidence="4">2-amino-4-hydroxy-6-hydroxymethyldihydropteridine pyrophosphokinase</fullName>
        <ecNumber evidence="3">2.7.6.3</ecNumber>
    </recommendedName>
    <alternativeName>
        <fullName evidence="11">6-hydroxymethyl-7,8-dihydropterin pyrophosphokinase</fullName>
    </alternativeName>
    <alternativeName>
        <fullName evidence="12">7,8-dihydro-6-hydroxymethylpterin-pyrophosphokinase</fullName>
    </alternativeName>
</protein>
<evidence type="ECO:0000313" key="14">
    <source>
        <dbReference type="EMBL" id="AEV33938.1"/>
    </source>
</evidence>
<sequence length="168" mass="19044">MKGKDYKACLLLGGNMNDVQSTFVQVLAQMEEFSDVLKASGLYKTKAWGMEEGTPDFINQAVIVGTPLKPEALLSKLQQIELDFGRVRKNGDDYESRTIDIDIIFFEDYIIRSEILTIPHPRMQERNFVLVPLVEIAENWKHPVLGKSVKQILEESIDSLEVIAVDES</sequence>
<name>G8R1Y8_OWEHD</name>
<dbReference type="NCBIfam" id="TIGR01498">
    <property type="entry name" value="folK"/>
    <property type="match status" value="1"/>
</dbReference>
<evidence type="ECO:0000256" key="6">
    <source>
        <dbReference type="ARBA" id="ARBA00022741"/>
    </source>
</evidence>
<keyword evidence="7 14" id="KW-0418">Kinase</keyword>
<evidence type="ECO:0000256" key="5">
    <source>
        <dbReference type="ARBA" id="ARBA00022679"/>
    </source>
</evidence>
<dbReference type="PANTHER" id="PTHR43071">
    <property type="entry name" value="2-AMINO-4-HYDROXY-6-HYDROXYMETHYLDIHYDROPTERIDINE PYROPHOSPHOKINASE"/>
    <property type="match status" value="1"/>
</dbReference>
<organism evidence="14 15">
    <name type="scientific">Owenweeksia hongkongensis (strain DSM 17368 / CIP 108786 / JCM 12287 / NRRL B-23963 / UST20020801)</name>
    <dbReference type="NCBI Taxonomy" id="926562"/>
    <lineage>
        <taxon>Bacteria</taxon>
        <taxon>Pseudomonadati</taxon>
        <taxon>Bacteroidota</taxon>
        <taxon>Flavobacteriia</taxon>
        <taxon>Flavobacteriales</taxon>
        <taxon>Owenweeksiaceae</taxon>
        <taxon>Owenweeksia</taxon>
    </lineage>
</organism>
<evidence type="ECO:0000259" key="13">
    <source>
        <dbReference type="Pfam" id="PF01288"/>
    </source>
</evidence>
<dbReference type="STRING" id="926562.Oweho_2981"/>
<dbReference type="GO" id="GO:0016301">
    <property type="term" value="F:kinase activity"/>
    <property type="evidence" value="ECO:0007669"/>
    <property type="project" value="UniProtKB-KW"/>
</dbReference>
<dbReference type="GO" id="GO:0046656">
    <property type="term" value="P:folic acid biosynthetic process"/>
    <property type="evidence" value="ECO:0007669"/>
    <property type="project" value="UniProtKB-KW"/>
</dbReference>
<keyword evidence="5" id="KW-0808">Transferase</keyword>
<proteinExistence type="inferred from homology"/>
<evidence type="ECO:0000256" key="12">
    <source>
        <dbReference type="ARBA" id="ARBA00033413"/>
    </source>
</evidence>
<dbReference type="Proteomes" id="UP000005631">
    <property type="component" value="Chromosome"/>
</dbReference>
<evidence type="ECO:0000256" key="2">
    <source>
        <dbReference type="ARBA" id="ARBA00005810"/>
    </source>
</evidence>
<evidence type="ECO:0000256" key="3">
    <source>
        <dbReference type="ARBA" id="ARBA00013253"/>
    </source>
</evidence>
<dbReference type="GO" id="GO:0003848">
    <property type="term" value="F:2-amino-4-hydroxy-6-hydroxymethyldihydropteridine diphosphokinase activity"/>
    <property type="evidence" value="ECO:0007669"/>
    <property type="project" value="UniProtKB-EC"/>
</dbReference>
<evidence type="ECO:0000256" key="11">
    <source>
        <dbReference type="ARBA" id="ARBA00029766"/>
    </source>
</evidence>
<dbReference type="GO" id="GO:0005524">
    <property type="term" value="F:ATP binding"/>
    <property type="evidence" value="ECO:0007669"/>
    <property type="project" value="UniProtKB-KW"/>
</dbReference>
<dbReference type="EMBL" id="CP003156">
    <property type="protein sequence ID" value="AEV33938.1"/>
    <property type="molecule type" value="Genomic_DNA"/>
</dbReference>
<dbReference type="InterPro" id="IPR000550">
    <property type="entry name" value="Hppk"/>
</dbReference>
<dbReference type="UniPathway" id="UPA00077">
    <property type="reaction ID" value="UER00155"/>
</dbReference>
<comment type="similarity">
    <text evidence="2">Belongs to the HPPK family.</text>
</comment>
<dbReference type="AlphaFoldDB" id="G8R1Y8"/>
<evidence type="ECO:0000256" key="1">
    <source>
        <dbReference type="ARBA" id="ARBA00005051"/>
    </source>
</evidence>
<dbReference type="PANTHER" id="PTHR43071:SF1">
    <property type="entry name" value="2-AMINO-4-HYDROXY-6-HYDROXYMETHYLDIHYDROPTERIDINE PYROPHOSPHOKINASE"/>
    <property type="match status" value="1"/>
</dbReference>
<dbReference type="KEGG" id="oho:Oweho_2981"/>
<dbReference type="SUPFAM" id="SSF55083">
    <property type="entry name" value="6-hydroxymethyl-7,8-dihydropterin pyrophosphokinase, HPPK"/>
    <property type="match status" value="1"/>
</dbReference>
<dbReference type="Pfam" id="PF01288">
    <property type="entry name" value="HPPK"/>
    <property type="match status" value="1"/>
</dbReference>
<dbReference type="eggNOG" id="COG0801">
    <property type="taxonomic scope" value="Bacteria"/>
</dbReference>
<keyword evidence="9" id="KW-0289">Folate biosynthesis</keyword>
<keyword evidence="6" id="KW-0547">Nucleotide-binding</keyword>
<feature type="domain" description="7,8-dihydro-6-hydroxymethylpterin-pyrophosphokinase" evidence="13">
    <location>
        <begin position="10"/>
        <end position="137"/>
    </location>
</feature>
<comment type="function">
    <text evidence="10">Catalyzes the transfer of pyrophosphate from adenosine triphosphate (ATP) to 6-hydroxymethyl-7,8-dihydropterin, an enzymatic step in folate biosynthesis pathway.</text>
</comment>
<dbReference type="HOGENOM" id="CLU_097916_3_0_10"/>
<gene>
    <name evidence="14" type="ordered locus">Oweho_2981</name>
</gene>
<reference evidence="14 15" key="1">
    <citation type="journal article" date="2012" name="Stand. Genomic Sci.">
        <title>Genome sequence of the orange-pigmented seawater bacterium Owenweeksia hongkongensis type strain (UST20020801(T)).</title>
        <authorList>
            <person name="Riedel T."/>
            <person name="Held B."/>
            <person name="Nolan M."/>
            <person name="Lucas S."/>
            <person name="Lapidus A."/>
            <person name="Tice H."/>
            <person name="Del Rio T.G."/>
            <person name="Cheng J.F."/>
            <person name="Han C."/>
            <person name="Tapia R."/>
            <person name="Goodwin L.A."/>
            <person name="Pitluck S."/>
            <person name="Liolios K."/>
            <person name="Mavromatis K."/>
            <person name="Pagani I."/>
            <person name="Ivanova N."/>
            <person name="Mikhailova N."/>
            <person name="Pati A."/>
            <person name="Chen A."/>
            <person name="Palaniappan K."/>
            <person name="Rohde M."/>
            <person name="Tindall B.J."/>
            <person name="Detter J.C."/>
            <person name="Goker M."/>
            <person name="Woyke T."/>
            <person name="Bristow J."/>
            <person name="Eisen J.A."/>
            <person name="Markowitz V."/>
            <person name="Hugenholtz P."/>
            <person name="Klenk H.P."/>
            <person name="Kyrpides N.C."/>
        </authorList>
    </citation>
    <scope>NUCLEOTIDE SEQUENCE</scope>
    <source>
        <strain evidence="15">DSM 17368 / JCM 12287 / NRRL B-23963</strain>
    </source>
</reference>
<evidence type="ECO:0000313" key="15">
    <source>
        <dbReference type="Proteomes" id="UP000005631"/>
    </source>
</evidence>
<evidence type="ECO:0000256" key="8">
    <source>
        <dbReference type="ARBA" id="ARBA00022840"/>
    </source>
</evidence>
<dbReference type="GO" id="GO:0046654">
    <property type="term" value="P:tetrahydrofolate biosynthetic process"/>
    <property type="evidence" value="ECO:0007669"/>
    <property type="project" value="UniProtKB-UniPathway"/>
</dbReference>
<dbReference type="RefSeq" id="WP_014203287.1">
    <property type="nucleotide sequence ID" value="NC_016599.1"/>
</dbReference>
<dbReference type="CDD" id="cd00483">
    <property type="entry name" value="HPPK"/>
    <property type="match status" value="1"/>
</dbReference>
<evidence type="ECO:0000256" key="10">
    <source>
        <dbReference type="ARBA" id="ARBA00029409"/>
    </source>
</evidence>
<dbReference type="OrthoDB" id="9776634at2"/>
<evidence type="ECO:0000256" key="4">
    <source>
        <dbReference type="ARBA" id="ARBA00016218"/>
    </source>
</evidence>
<dbReference type="InterPro" id="IPR035907">
    <property type="entry name" value="Hppk_sf"/>
</dbReference>
<comment type="pathway">
    <text evidence="1">Cofactor biosynthesis; tetrahydrofolate biosynthesis; 2-amino-4-hydroxy-6-hydroxymethyl-7,8-dihydropteridine diphosphate from 7,8-dihydroneopterin triphosphate: step 4/4.</text>
</comment>
<accession>G8R1Y8</accession>
<keyword evidence="15" id="KW-1185">Reference proteome</keyword>